<organism evidence="1 2">
    <name type="scientific">Auriscalpium vulgare</name>
    <dbReference type="NCBI Taxonomy" id="40419"/>
    <lineage>
        <taxon>Eukaryota</taxon>
        <taxon>Fungi</taxon>
        <taxon>Dikarya</taxon>
        <taxon>Basidiomycota</taxon>
        <taxon>Agaricomycotina</taxon>
        <taxon>Agaricomycetes</taxon>
        <taxon>Russulales</taxon>
        <taxon>Auriscalpiaceae</taxon>
        <taxon>Auriscalpium</taxon>
    </lineage>
</organism>
<evidence type="ECO:0000313" key="1">
    <source>
        <dbReference type="EMBL" id="KAI0046081.1"/>
    </source>
</evidence>
<name>A0ACB8RR11_9AGAM</name>
<protein>
    <submittedName>
        <fullName evidence="1">Uncharacterized protein</fullName>
    </submittedName>
</protein>
<comment type="caution">
    <text evidence="1">The sequence shown here is derived from an EMBL/GenBank/DDBJ whole genome shotgun (WGS) entry which is preliminary data.</text>
</comment>
<reference evidence="1" key="2">
    <citation type="journal article" date="2022" name="New Phytol.">
        <title>Evolutionary transition to the ectomycorrhizal habit in the genomes of a hyperdiverse lineage of mushroom-forming fungi.</title>
        <authorList>
            <person name="Looney B."/>
            <person name="Miyauchi S."/>
            <person name="Morin E."/>
            <person name="Drula E."/>
            <person name="Courty P.E."/>
            <person name="Kohler A."/>
            <person name="Kuo A."/>
            <person name="LaButti K."/>
            <person name="Pangilinan J."/>
            <person name="Lipzen A."/>
            <person name="Riley R."/>
            <person name="Andreopoulos W."/>
            <person name="He G."/>
            <person name="Johnson J."/>
            <person name="Nolan M."/>
            <person name="Tritt A."/>
            <person name="Barry K.W."/>
            <person name="Grigoriev I.V."/>
            <person name="Nagy L.G."/>
            <person name="Hibbett D."/>
            <person name="Henrissat B."/>
            <person name="Matheny P.B."/>
            <person name="Labbe J."/>
            <person name="Martin F.M."/>
        </authorList>
    </citation>
    <scope>NUCLEOTIDE SEQUENCE</scope>
    <source>
        <strain evidence="1">FP105234-sp</strain>
    </source>
</reference>
<evidence type="ECO:0000313" key="2">
    <source>
        <dbReference type="Proteomes" id="UP000814033"/>
    </source>
</evidence>
<reference evidence="1" key="1">
    <citation type="submission" date="2021-02" db="EMBL/GenBank/DDBJ databases">
        <authorList>
            <consortium name="DOE Joint Genome Institute"/>
            <person name="Ahrendt S."/>
            <person name="Looney B.P."/>
            <person name="Miyauchi S."/>
            <person name="Morin E."/>
            <person name="Drula E."/>
            <person name="Courty P.E."/>
            <person name="Chicoki N."/>
            <person name="Fauchery L."/>
            <person name="Kohler A."/>
            <person name="Kuo A."/>
            <person name="Labutti K."/>
            <person name="Pangilinan J."/>
            <person name="Lipzen A."/>
            <person name="Riley R."/>
            <person name="Andreopoulos W."/>
            <person name="He G."/>
            <person name="Johnson J."/>
            <person name="Barry K.W."/>
            <person name="Grigoriev I.V."/>
            <person name="Nagy L."/>
            <person name="Hibbett D."/>
            <person name="Henrissat B."/>
            <person name="Matheny P.B."/>
            <person name="Labbe J."/>
            <person name="Martin F."/>
        </authorList>
    </citation>
    <scope>NUCLEOTIDE SEQUENCE</scope>
    <source>
        <strain evidence="1">FP105234-sp</strain>
    </source>
</reference>
<sequence>MAAGGRESEPEPRGAPGGGERGLFPDVNDVDHVPDDILLLTPAGLVAVGGDDPSSLPPTATTSVSHRTHQREKPRGGDHFLLKFSLSFALAAAAVMFSSTSFPQWSTTVLNARLEFRSMLLATLFLFVVLFLAYLSNPSETSFRSYLTEQSFRHHLSRLNDPSDDQDHSDSEDSGVHYRPSRLESDPDAFHFSSRASVALRTPRHAFHSFAFFTIAAVIPTPRAPPTSSRAPVSSSPDLTGSQTKEAWFIGAFGRWWRGALIDASWPPKAKSEEEGWSSGILNVKALDKLEHYNGLPFPTTTSTPQRSTPPKLRSRDRSAQRQSRTSSPPPLPKSATLPLHTPRHAQTLVVPSISPPSHPQPPPRTPSNSNLAHSVQPVPVSYDSTPAIAELLRQIDATRTLNDELRVSLSDHAAVTASTDEALAAELQDVRETKRTEDVARAELKARTKTLEEAKRVAEAGRREAERRLRLANASLEDAGARACALRAEIDELEASMQADGSKLGTVAEEALKEEQEVKQRLERRRREVRVAEEVVAALGVRVKELEEAVARERELLASVRARALSMRNEPGLISLGAVKTASATTPQDREPWDYLASVPSEQNCLAVVIPEPFPTPLEKESSSGSSRSAELASSPRSRPLNLNLQSISNLSNISAPAAPTPNGIHSNDVLARRARGYTIFDDDLASLSTAATSTAFSPFAEDAATDVNVGNGPRTGSSTAYIPSNLIQSLDSATSARTATSVESADALLSKSFQSDSDAFVEHDWRRRAPESTVVGSQPQSLHVSSPSTTPLLAPAVAQGRADVAYDPFEVRQLQAQQRLISDPMEAQRSAWLVRANSDPVHGSNESFNGTFHGNGTFYPANDTDPSLELAPARRHWWSSSSDSKGVAERERKGLNPDAKVFRFSRNPLSFLPTASAGSTPLDRPFDSLNPSANPLLQAPPRTASPGFFSSLAMRAFAPSPAEREALQRALGGSTNTSLERLPSLSEVGSIPASPTHTHAHAAPFELGHAGGARSWLHGLTAPRKIKFSPWADAEDE</sequence>
<keyword evidence="2" id="KW-1185">Reference proteome</keyword>
<proteinExistence type="predicted"/>
<gene>
    <name evidence="1" type="ORF">FA95DRAFT_1422682</name>
</gene>
<dbReference type="EMBL" id="MU275935">
    <property type="protein sequence ID" value="KAI0046081.1"/>
    <property type="molecule type" value="Genomic_DNA"/>
</dbReference>
<dbReference type="Proteomes" id="UP000814033">
    <property type="component" value="Unassembled WGS sequence"/>
</dbReference>
<accession>A0ACB8RR11</accession>